<protein>
    <recommendedName>
        <fullName evidence="6 13">Dihydropteroate synthase</fullName>
        <shortName evidence="13">DHPS</shortName>
        <ecNumber evidence="5 13">2.5.1.15</ecNumber>
    </recommendedName>
    <alternativeName>
        <fullName evidence="11 13">Dihydropteroate pyrophosphorylase</fullName>
    </alternativeName>
</protein>
<dbReference type="Proteomes" id="UP000076927">
    <property type="component" value="Chromosome"/>
</dbReference>
<reference evidence="15 16" key="1">
    <citation type="submission" date="2015-01" db="EMBL/GenBank/DDBJ databases">
        <title>Paenibacillus swuensis/DY6/whole genome sequencing.</title>
        <authorList>
            <person name="Kim M.K."/>
            <person name="Srinivasan S."/>
            <person name="Lee J.-J."/>
        </authorList>
    </citation>
    <scope>NUCLEOTIDE SEQUENCE [LARGE SCALE GENOMIC DNA]</scope>
    <source>
        <strain evidence="15 16">DY6</strain>
    </source>
</reference>
<evidence type="ECO:0000259" key="14">
    <source>
        <dbReference type="PROSITE" id="PS50972"/>
    </source>
</evidence>
<evidence type="ECO:0000256" key="10">
    <source>
        <dbReference type="ARBA" id="ARBA00022909"/>
    </source>
</evidence>
<evidence type="ECO:0000313" key="16">
    <source>
        <dbReference type="Proteomes" id="UP000076927"/>
    </source>
</evidence>
<keyword evidence="7 13" id="KW-0808">Transferase</keyword>
<dbReference type="EC" id="2.5.1.15" evidence="5 13"/>
<accession>A0A172TFY3</accession>
<dbReference type="PANTHER" id="PTHR20941:SF1">
    <property type="entry name" value="FOLIC ACID SYNTHESIS PROTEIN FOL1"/>
    <property type="match status" value="1"/>
</dbReference>
<dbReference type="InterPro" id="IPR000489">
    <property type="entry name" value="Pterin-binding_dom"/>
</dbReference>
<evidence type="ECO:0000256" key="3">
    <source>
        <dbReference type="ARBA" id="ARBA00004763"/>
    </source>
</evidence>
<dbReference type="PATRIC" id="fig|1178515.4.peg.1268"/>
<dbReference type="EMBL" id="CP011388">
    <property type="protein sequence ID" value="ANE45968.1"/>
    <property type="molecule type" value="Genomic_DNA"/>
</dbReference>
<dbReference type="PANTHER" id="PTHR20941">
    <property type="entry name" value="FOLATE SYNTHESIS PROTEINS"/>
    <property type="match status" value="1"/>
</dbReference>
<dbReference type="GO" id="GO:0046872">
    <property type="term" value="F:metal ion binding"/>
    <property type="evidence" value="ECO:0007669"/>
    <property type="project" value="UniProtKB-KW"/>
</dbReference>
<dbReference type="Pfam" id="PF00809">
    <property type="entry name" value="Pterin_bind"/>
    <property type="match status" value="1"/>
</dbReference>
<dbReference type="InterPro" id="IPR011005">
    <property type="entry name" value="Dihydropteroate_synth-like_sf"/>
</dbReference>
<evidence type="ECO:0000256" key="13">
    <source>
        <dbReference type="RuleBase" id="RU361205"/>
    </source>
</evidence>
<comment type="cofactor">
    <cofactor evidence="2 13">
        <name>Mg(2+)</name>
        <dbReference type="ChEBI" id="CHEBI:18420"/>
    </cofactor>
</comment>
<keyword evidence="9 13" id="KW-0460">Magnesium</keyword>
<evidence type="ECO:0000256" key="7">
    <source>
        <dbReference type="ARBA" id="ARBA00022679"/>
    </source>
</evidence>
<proteinExistence type="inferred from homology"/>
<dbReference type="Gene3D" id="3.20.20.20">
    <property type="entry name" value="Dihydropteroate synthase-like"/>
    <property type="match status" value="1"/>
</dbReference>
<dbReference type="NCBIfam" id="TIGR01496">
    <property type="entry name" value="DHPS"/>
    <property type="match status" value="1"/>
</dbReference>
<evidence type="ECO:0000256" key="9">
    <source>
        <dbReference type="ARBA" id="ARBA00022842"/>
    </source>
</evidence>
<evidence type="ECO:0000256" key="1">
    <source>
        <dbReference type="ARBA" id="ARBA00000012"/>
    </source>
</evidence>
<evidence type="ECO:0000256" key="2">
    <source>
        <dbReference type="ARBA" id="ARBA00001946"/>
    </source>
</evidence>
<dbReference type="KEGG" id="pswu:SY83_06360"/>
<dbReference type="STRING" id="1178515.SY83_06360"/>
<dbReference type="AlphaFoldDB" id="A0A172TFY3"/>
<dbReference type="PROSITE" id="PS00793">
    <property type="entry name" value="DHPS_2"/>
    <property type="match status" value="1"/>
</dbReference>
<evidence type="ECO:0000256" key="6">
    <source>
        <dbReference type="ARBA" id="ARBA00016919"/>
    </source>
</evidence>
<comment type="pathway">
    <text evidence="3 13">Cofactor biosynthesis; tetrahydrofolate biosynthesis; 7,8-dihydrofolate from 2-amino-4-hydroxy-6-hydroxymethyl-7,8-dihydropteridine diphosphate and 4-aminobenzoate: step 1/2.</text>
</comment>
<dbReference type="CDD" id="cd00739">
    <property type="entry name" value="DHPS"/>
    <property type="match status" value="1"/>
</dbReference>
<comment type="similarity">
    <text evidence="4 13">Belongs to the DHPS family.</text>
</comment>
<sequence length="269" mass="29303">MKLEMGSRTLIMGILNTTPDSFSDGGHYVDVQHAVDQAGRMLEQGADILDIGGESTRPGAEPVALKQELERVIPAIKAIQATYGAHIPISIDTYKAEVARQALAAGAHIINDVWGFKKDPEMAKVAAEFGCPVILMHNRNDMNYVDFIEDVIMDLSESVRIAKQAGVAKESIVLDPGIGFAKTFDQNLYLLNQLQRITDLGFPVLLGTSRKRFIQRVLQTTANDALEGTVATTVLGIMQGCEIIRVHDVKANKRAATMTDAMVRSIPTV</sequence>
<dbReference type="GO" id="GO:0046656">
    <property type="term" value="P:folic acid biosynthetic process"/>
    <property type="evidence" value="ECO:0007669"/>
    <property type="project" value="UniProtKB-KW"/>
</dbReference>
<dbReference type="FunFam" id="3.20.20.20:FF:000006">
    <property type="entry name" value="Dihydropteroate synthase"/>
    <property type="match status" value="1"/>
</dbReference>
<evidence type="ECO:0000256" key="4">
    <source>
        <dbReference type="ARBA" id="ARBA00009503"/>
    </source>
</evidence>
<dbReference type="PROSITE" id="PS50972">
    <property type="entry name" value="PTERIN_BINDING"/>
    <property type="match status" value="1"/>
</dbReference>
<keyword evidence="8 13" id="KW-0479">Metal-binding</keyword>
<evidence type="ECO:0000313" key="15">
    <source>
        <dbReference type="EMBL" id="ANE45968.1"/>
    </source>
</evidence>
<comment type="catalytic activity">
    <reaction evidence="1">
        <text>(7,8-dihydropterin-6-yl)methyl diphosphate + 4-aminobenzoate = 7,8-dihydropteroate + diphosphate</text>
        <dbReference type="Rhea" id="RHEA:19949"/>
        <dbReference type="ChEBI" id="CHEBI:17836"/>
        <dbReference type="ChEBI" id="CHEBI:17839"/>
        <dbReference type="ChEBI" id="CHEBI:33019"/>
        <dbReference type="ChEBI" id="CHEBI:72950"/>
        <dbReference type="EC" id="2.5.1.15"/>
    </reaction>
</comment>
<dbReference type="GO" id="GO:0046654">
    <property type="term" value="P:tetrahydrofolate biosynthetic process"/>
    <property type="evidence" value="ECO:0007669"/>
    <property type="project" value="UniProtKB-UniPathway"/>
</dbReference>
<organism evidence="15 16">
    <name type="scientific">Paenibacillus swuensis</name>
    <dbReference type="NCBI Taxonomy" id="1178515"/>
    <lineage>
        <taxon>Bacteria</taxon>
        <taxon>Bacillati</taxon>
        <taxon>Bacillota</taxon>
        <taxon>Bacilli</taxon>
        <taxon>Bacillales</taxon>
        <taxon>Paenibacillaceae</taxon>
        <taxon>Paenibacillus</taxon>
    </lineage>
</organism>
<feature type="domain" description="Pterin-binding" evidence="14">
    <location>
        <begin position="9"/>
        <end position="257"/>
    </location>
</feature>
<dbReference type="InterPro" id="IPR045031">
    <property type="entry name" value="DHP_synth-like"/>
</dbReference>
<keyword evidence="16" id="KW-1185">Reference proteome</keyword>
<dbReference type="PROSITE" id="PS00792">
    <property type="entry name" value="DHPS_1"/>
    <property type="match status" value="1"/>
</dbReference>
<dbReference type="SUPFAM" id="SSF51717">
    <property type="entry name" value="Dihydropteroate synthetase-like"/>
    <property type="match status" value="1"/>
</dbReference>
<keyword evidence="10 13" id="KW-0289">Folate biosynthesis</keyword>
<evidence type="ECO:0000256" key="11">
    <source>
        <dbReference type="ARBA" id="ARBA00030193"/>
    </source>
</evidence>
<evidence type="ECO:0000256" key="5">
    <source>
        <dbReference type="ARBA" id="ARBA00012458"/>
    </source>
</evidence>
<evidence type="ECO:0000256" key="8">
    <source>
        <dbReference type="ARBA" id="ARBA00022723"/>
    </source>
</evidence>
<dbReference type="GO" id="GO:0005829">
    <property type="term" value="C:cytosol"/>
    <property type="evidence" value="ECO:0007669"/>
    <property type="project" value="TreeGrafter"/>
</dbReference>
<dbReference type="InterPro" id="IPR006390">
    <property type="entry name" value="DHP_synth_dom"/>
</dbReference>
<dbReference type="GO" id="GO:0004156">
    <property type="term" value="F:dihydropteroate synthase activity"/>
    <property type="evidence" value="ECO:0007669"/>
    <property type="project" value="UniProtKB-EC"/>
</dbReference>
<evidence type="ECO:0000256" key="12">
    <source>
        <dbReference type="ARBA" id="ARBA00053449"/>
    </source>
</evidence>
<comment type="function">
    <text evidence="12 13">Catalyzes the condensation of para-aminobenzoate (pABA) with 6-hydroxymethyl-7,8-dihydropterin diphosphate (DHPt-PP) to form 7,8-dihydropteroate (H2Pte), the immediate precursor of folate derivatives.</text>
</comment>
<gene>
    <name evidence="15" type="ORF">SY83_06360</name>
</gene>
<name>A0A172TFY3_9BACL</name>
<dbReference type="UniPathway" id="UPA00077">
    <property type="reaction ID" value="UER00156"/>
</dbReference>